<name>K9U3Z6_CHRTP</name>
<dbReference type="InParanoid" id="K9U3Z6"/>
<dbReference type="AlphaFoldDB" id="K9U3Z6"/>
<accession>K9U3Z6</accession>
<dbReference type="PATRIC" id="fig|251229.3.peg.4599"/>
<feature type="domain" description="VWFA" evidence="1">
    <location>
        <begin position="42"/>
        <end position="242"/>
    </location>
</feature>
<dbReference type="HOGENOM" id="CLU_031866_2_0_3"/>
<dbReference type="RefSeq" id="WP_015155891.1">
    <property type="nucleotide sequence ID" value="NC_019695.1"/>
</dbReference>
<evidence type="ECO:0000313" key="3">
    <source>
        <dbReference type="Proteomes" id="UP000010384"/>
    </source>
</evidence>
<organism evidence="2 3">
    <name type="scientific">Chroococcidiopsis thermalis (strain PCC 7203)</name>
    <dbReference type="NCBI Taxonomy" id="251229"/>
    <lineage>
        <taxon>Bacteria</taxon>
        <taxon>Bacillati</taxon>
        <taxon>Cyanobacteriota</taxon>
        <taxon>Cyanophyceae</taxon>
        <taxon>Chroococcidiopsidales</taxon>
        <taxon>Chroococcidiopsidaceae</taxon>
        <taxon>Chroococcidiopsis</taxon>
    </lineage>
</organism>
<evidence type="ECO:0000259" key="1">
    <source>
        <dbReference type="PROSITE" id="PS50234"/>
    </source>
</evidence>
<sequence length="460" mass="50657">MLNVAIASHREFLPADAPEQKLFLMLKLRPTKEVSTTRPSTAFTFVIDTSGSMYEIVTGVPQPTGRTYQVDGNYYHEVTGGESKIDIVIESLRQLIHSGKLDRSDRISIVQFDDRASTIIGLTPATEVSKLENAIAKLRNFSGGTRMGLGMHHALNAIADRDMTCRRTLLFTDGQTFDEEQCRDLAKQFATNNIPITALGVGEYNEELLISLSDTTGGRLLHIVPENATGTQVSIADLPKAIAEEFTQAQQEVITNLAMTVKTVKGVKLSRIVRAYPSQAEFPLIQEPYPIGNAAANDETVFILEFAVESRAASRVRIAQLGLTYDVPGQNRRGELPPQNLVLQFVAGSDFAAQVDREVMDYVQQCNIAQLVSEATKVAEQNPLRAEELLETARRMTQRIGNQAMTESLTEAQNELRKTRRISSGTSKTIKMGSKGKTVRIGGDINDVILEDQIRQLSGT</sequence>
<dbReference type="Gene3D" id="3.40.50.410">
    <property type="entry name" value="von Willebrand factor, type A domain"/>
    <property type="match status" value="1"/>
</dbReference>
<dbReference type="KEGG" id="cthe:Chro_3939"/>
<dbReference type="PANTHER" id="PTHR10579:SF43">
    <property type="entry name" value="ZINC FINGER (C3HC4-TYPE RING FINGER) FAMILY PROTEIN"/>
    <property type="match status" value="1"/>
</dbReference>
<gene>
    <name evidence="2" type="ORF">Chro_3939</name>
</gene>
<dbReference type="eggNOG" id="COG2304">
    <property type="taxonomic scope" value="Bacteria"/>
</dbReference>
<dbReference type="SUPFAM" id="SSF53300">
    <property type="entry name" value="vWA-like"/>
    <property type="match status" value="1"/>
</dbReference>
<protein>
    <submittedName>
        <fullName evidence="2">von Willebrand factor type A</fullName>
    </submittedName>
</protein>
<dbReference type="OrthoDB" id="495753at2"/>
<dbReference type="InterPro" id="IPR002035">
    <property type="entry name" value="VWF_A"/>
</dbReference>
<dbReference type="PANTHER" id="PTHR10579">
    <property type="entry name" value="CALCIUM-ACTIVATED CHLORIDE CHANNEL REGULATOR"/>
    <property type="match status" value="1"/>
</dbReference>
<dbReference type="EMBL" id="CP003597">
    <property type="protein sequence ID" value="AFY89348.1"/>
    <property type="molecule type" value="Genomic_DNA"/>
</dbReference>
<keyword evidence="3" id="KW-1185">Reference proteome</keyword>
<dbReference type="InterPro" id="IPR051266">
    <property type="entry name" value="CLCR"/>
</dbReference>
<evidence type="ECO:0000313" key="2">
    <source>
        <dbReference type="EMBL" id="AFY89348.1"/>
    </source>
</evidence>
<dbReference type="PROSITE" id="PS50234">
    <property type="entry name" value="VWFA"/>
    <property type="match status" value="1"/>
</dbReference>
<dbReference type="STRING" id="251229.Chro_3939"/>
<reference evidence="2 3" key="1">
    <citation type="submission" date="2012-06" db="EMBL/GenBank/DDBJ databases">
        <title>Finished chromosome of genome of Chroococcidiopsis thermalis PCC 7203.</title>
        <authorList>
            <consortium name="US DOE Joint Genome Institute"/>
            <person name="Gugger M."/>
            <person name="Coursin T."/>
            <person name="Rippka R."/>
            <person name="Tandeau De Marsac N."/>
            <person name="Huntemann M."/>
            <person name="Wei C.-L."/>
            <person name="Han J."/>
            <person name="Detter J.C."/>
            <person name="Han C."/>
            <person name="Tapia R."/>
            <person name="Davenport K."/>
            <person name="Daligault H."/>
            <person name="Erkkila T."/>
            <person name="Gu W."/>
            <person name="Munk A.C.C."/>
            <person name="Teshima H."/>
            <person name="Xu Y."/>
            <person name="Chain P."/>
            <person name="Chen A."/>
            <person name="Krypides N."/>
            <person name="Mavromatis K."/>
            <person name="Markowitz V."/>
            <person name="Szeto E."/>
            <person name="Ivanova N."/>
            <person name="Mikhailova N."/>
            <person name="Ovchinnikova G."/>
            <person name="Pagani I."/>
            <person name="Pati A."/>
            <person name="Goodwin L."/>
            <person name="Peters L."/>
            <person name="Pitluck S."/>
            <person name="Woyke T."/>
            <person name="Kerfeld C."/>
        </authorList>
    </citation>
    <scope>NUCLEOTIDE SEQUENCE [LARGE SCALE GENOMIC DNA]</scope>
    <source>
        <strain evidence="2 3">PCC 7203</strain>
    </source>
</reference>
<dbReference type="SMART" id="SM00327">
    <property type="entry name" value="VWA"/>
    <property type="match status" value="1"/>
</dbReference>
<dbReference type="InterPro" id="IPR036465">
    <property type="entry name" value="vWFA_dom_sf"/>
</dbReference>
<dbReference type="Proteomes" id="UP000010384">
    <property type="component" value="Chromosome"/>
</dbReference>
<dbReference type="Pfam" id="PF00092">
    <property type="entry name" value="VWA"/>
    <property type="match status" value="1"/>
</dbReference>
<proteinExistence type="predicted"/>